<dbReference type="GO" id="GO:0010181">
    <property type="term" value="F:FMN binding"/>
    <property type="evidence" value="ECO:0007669"/>
    <property type="project" value="InterPro"/>
</dbReference>
<dbReference type="Gene3D" id="2.30.110.10">
    <property type="entry name" value="Electron Transport, Fmn-binding Protein, Chain A"/>
    <property type="match status" value="1"/>
</dbReference>
<reference evidence="2" key="1">
    <citation type="submission" date="2018-05" db="EMBL/GenBank/DDBJ databases">
        <authorList>
            <person name="Lanie J.A."/>
            <person name="Ng W.-L."/>
            <person name="Kazmierczak K.M."/>
            <person name="Andrzejewski T.M."/>
            <person name="Davidsen T.M."/>
            <person name="Wayne K.J."/>
            <person name="Tettelin H."/>
            <person name="Glass J.I."/>
            <person name="Rusch D."/>
            <person name="Podicherti R."/>
            <person name="Tsui H.-C.T."/>
            <person name="Winkler M.E."/>
        </authorList>
    </citation>
    <scope>NUCLEOTIDE SEQUENCE</scope>
</reference>
<dbReference type="InterPro" id="IPR012349">
    <property type="entry name" value="Split_barrel_FMN-bd"/>
</dbReference>
<dbReference type="AlphaFoldDB" id="A0A382F999"/>
<dbReference type="PANTHER" id="PTHR43812:SF2">
    <property type="entry name" value="FLAVIN REDUCTASE LIKE DOMAIN-CONTAINING PROTEIN"/>
    <property type="match status" value="1"/>
</dbReference>
<feature type="domain" description="Flavin reductase like" evidence="1">
    <location>
        <begin position="25"/>
        <end position="179"/>
    </location>
</feature>
<dbReference type="InterPro" id="IPR002563">
    <property type="entry name" value="Flavin_Rdtase-like_dom"/>
</dbReference>
<dbReference type="SUPFAM" id="SSF50475">
    <property type="entry name" value="FMN-binding split barrel"/>
    <property type="match status" value="1"/>
</dbReference>
<evidence type="ECO:0000313" key="2">
    <source>
        <dbReference type="EMBL" id="SVB59255.1"/>
    </source>
</evidence>
<name>A0A382F999_9ZZZZ</name>
<protein>
    <recommendedName>
        <fullName evidence="1">Flavin reductase like domain-containing protein</fullName>
    </recommendedName>
</protein>
<sequence length="213" mass="23537">MRLMFFDPRKVGMRPEPFKHTVYNALVVPRPIGWISTLSDRGIANLAPYSFFNSISGDPPCVMFCPNGFKPGTTELKDSLVNSEATGEFVFNMCTYDLRDEMNATSKHVPASINEMEAVGLAAAKCVNVKVPRVEASPIALECKYLQTIHLPKTKTGGPNNVVIGEVIGIHVDEEMVVDGKINIHKVKPLARLGYLEYASIEPNNIFSLKRPD</sequence>
<proteinExistence type="predicted"/>
<dbReference type="PANTHER" id="PTHR43812">
    <property type="entry name" value="BLR2425 PROTEIN"/>
    <property type="match status" value="1"/>
</dbReference>
<dbReference type="Pfam" id="PF01613">
    <property type="entry name" value="Flavin_Reduct"/>
    <property type="match status" value="1"/>
</dbReference>
<dbReference type="SMART" id="SM00903">
    <property type="entry name" value="Flavin_Reduct"/>
    <property type="match status" value="1"/>
</dbReference>
<organism evidence="2">
    <name type="scientific">marine metagenome</name>
    <dbReference type="NCBI Taxonomy" id="408172"/>
    <lineage>
        <taxon>unclassified sequences</taxon>
        <taxon>metagenomes</taxon>
        <taxon>ecological metagenomes</taxon>
    </lineage>
</organism>
<gene>
    <name evidence="2" type="ORF">METZ01_LOCUS212109</name>
</gene>
<accession>A0A382F999</accession>
<dbReference type="EMBL" id="UINC01048569">
    <property type="protein sequence ID" value="SVB59255.1"/>
    <property type="molecule type" value="Genomic_DNA"/>
</dbReference>
<evidence type="ECO:0000259" key="1">
    <source>
        <dbReference type="SMART" id="SM00903"/>
    </source>
</evidence>